<accession>A0ABU0J9Y0</accession>
<sequence length="62" mass="6644">KSDHRMGRNFLVGAAGDANNAVLAAVGYNFSPILNWLRWLWCALVLAAIAPAGTPPLRPRTA</sequence>
<reference evidence="1 2" key="1">
    <citation type="submission" date="2023-07" db="EMBL/GenBank/DDBJ databases">
        <title>Genomic Encyclopedia of Type Strains, Phase IV (KMG-IV): sequencing the most valuable type-strain genomes for metagenomic binning, comparative biology and taxonomic classification.</title>
        <authorList>
            <person name="Goeker M."/>
        </authorList>
    </citation>
    <scope>NUCLEOTIDE SEQUENCE [LARGE SCALE GENOMIC DNA]</scope>
    <source>
        <strain evidence="1 2">DSM 19619</strain>
    </source>
</reference>
<evidence type="ECO:0000313" key="2">
    <source>
        <dbReference type="Proteomes" id="UP001242480"/>
    </source>
</evidence>
<feature type="non-terminal residue" evidence="1">
    <location>
        <position position="1"/>
    </location>
</feature>
<keyword evidence="2" id="KW-1185">Reference proteome</keyword>
<gene>
    <name evidence="1" type="ORF">QO011_004082</name>
</gene>
<name>A0ABU0J9Y0_9HYPH</name>
<organism evidence="1 2">
    <name type="scientific">Labrys wisconsinensis</name>
    <dbReference type="NCBI Taxonomy" id="425677"/>
    <lineage>
        <taxon>Bacteria</taxon>
        <taxon>Pseudomonadati</taxon>
        <taxon>Pseudomonadota</taxon>
        <taxon>Alphaproteobacteria</taxon>
        <taxon>Hyphomicrobiales</taxon>
        <taxon>Xanthobacteraceae</taxon>
        <taxon>Labrys</taxon>
    </lineage>
</organism>
<evidence type="ECO:0000313" key="1">
    <source>
        <dbReference type="EMBL" id="MDQ0471063.1"/>
    </source>
</evidence>
<dbReference type="Proteomes" id="UP001242480">
    <property type="component" value="Unassembled WGS sequence"/>
</dbReference>
<protein>
    <submittedName>
        <fullName evidence="1">Uncharacterized protein</fullName>
    </submittedName>
</protein>
<dbReference type="EMBL" id="JAUSVX010000007">
    <property type="protein sequence ID" value="MDQ0471063.1"/>
    <property type="molecule type" value="Genomic_DNA"/>
</dbReference>
<comment type="caution">
    <text evidence="1">The sequence shown here is derived from an EMBL/GenBank/DDBJ whole genome shotgun (WGS) entry which is preliminary data.</text>
</comment>
<proteinExistence type="predicted"/>